<accession>L8PE69</accession>
<dbReference type="Proteomes" id="UP000011205">
    <property type="component" value="Unassembled WGS sequence"/>
</dbReference>
<dbReference type="AlphaFoldDB" id="L8PE69"/>
<evidence type="ECO:0000313" key="1">
    <source>
        <dbReference type="EMBL" id="ELS54670.1"/>
    </source>
</evidence>
<organism evidence="1 2">
    <name type="scientific">Streptomyces viridochromogenes Tue57</name>
    <dbReference type="NCBI Taxonomy" id="1160705"/>
    <lineage>
        <taxon>Bacteria</taxon>
        <taxon>Bacillati</taxon>
        <taxon>Actinomycetota</taxon>
        <taxon>Actinomycetes</taxon>
        <taxon>Kitasatosporales</taxon>
        <taxon>Streptomycetaceae</taxon>
        <taxon>Streptomyces</taxon>
    </lineage>
</organism>
<evidence type="ECO:0000313" key="2">
    <source>
        <dbReference type="Proteomes" id="UP000011205"/>
    </source>
</evidence>
<gene>
    <name evidence="1" type="ORF">STVIR_4373</name>
</gene>
<dbReference type="EMBL" id="AMLP01000130">
    <property type="protein sequence ID" value="ELS54670.1"/>
    <property type="molecule type" value="Genomic_DNA"/>
</dbReference>
<sequence length="43" mass="4656">MSRVVDCSNTCRVTATLHRFGDFLPSTAWGLGSCPYGVHRGPC</sequence>
<dbReference type="PROSITE" id="PS51257">
    <property type="entry name" value="PROKAR_LIPOPROTEIN"/>
    <property type="match status" value="1"/>
</dbReference>
<reference evidence="1 2" key="1">
    <citation type="journal article" date="2013" name="Genome Announc.">
        <title>Draft Genome Sequence of Streptomyces viridochromogenes Strain Tu57, Producer of Avilamycin.</title>
        <authorList>
            <person name="Gruning B.A."/>
            <person name="Erxleben A."/>
            <person name="Hahnlein A."/>
            <person name="Gunther S."/>
        </authorList>
    </citation>
    <scope>NUCLEOTIDE SEQUENCE [LARGE SCALE GENOMIC DNA]</scope>
    <source>
        <strain evidence="1 2">Tue57</strain>
    </source>
</reference>
<name>L8PE69_STRVR</name>
<comment type="caution">
    <text evidence="1">The sequence shown here is derived from an EMBL/GenBank/DDBJ whole genome shotgun (WGS) entry which is preliminary data.</text>
</comment>
<protein>
    <submittedName>
        <fullName evidence="1">Uncharacterized protein</fullName>
    </submittedName>
</protein>
<proteinExistence type="predicted"/>